<evidence type="ECO:0000313" key="3">
    <source>
        <dbReference type="Proteomes" id="UP001194580"/>
    </source>
</evidence>
<protein>
    <submittedName>
        <fullName evidence="2">Uncharacterized protein</fullName>
    </submittedName>
</protein>
<dbReference type="AlphaFoldDB" id="A0AAD4D3X2"/>
<name>A0AAD4D3X2_9FUNG</name>
<feature type="signal peptide" evidence="1">
    <location>
        <begin position="1"/>
        <end position="30"/>
    </location>
</feature>
<dbReference type="Proteomes" id="UP001194580">
    <property type="component" value="Unassembled WGS sequence"/>
</dbReference>
<keyword evidence="1" id="KW-0732">Signal</keyword>
<evidence type="ECO:0000313" key="2">
    <source>
        <dbReference type="EMBL" id="KAG0257868.1"/>
    </source>
</evidence>
<comment type="caution">
    <text evidence="2">The sequence shown here is derived from an EMBL/GenBank/DDBJ whole genome shotgun (WGS) entry which is preliminary data.</text>
</comment>
<organism evidence="2 3">
    <name type="scientific">Linnemannia exigua</name>
    <dbReference type="NCBI Taxonomy" id="604196"/>
    <lineage>
        <taxon>Eukaryota</taxon>
        <taxon>Fungi</taxon>
        <taxon>Fungi incertae sedis</taxon>
        <taxon>Mucoromycota</taxon>
        <taxon>Mortierellomycotina</taxon>
        <taxon>Mortierellomycetes</taxon>
        <taxon>Mortierellales</taxon>
        <taxon>Mortierellaceae</taxon>
        <taxon>Linnemannia</taxon>
    </lineage>
</organism>
<feature type="chain" id="PRO_5042255397" evidence="1">
    <location>
        <begin position="31"/>
        <end position="71"/>
    </location>
</feature>
<keyword evidence="3" id="KW-1185">Reference proteome</keyword>
<dbReference type="EMBL" id="JAAAIL010002367">
    <property type="protein sequence ID" value="KAG0257868.1"/>
    <property type="molecule type" value="Genomic_DNA"/>
</dbReference>
<evidence type="ECO:0000256" key="1">
    <source>
        <dbReference type="SAM" id="SignalP"/>
    </source>
</evidence>
<gene>
    <name evidence="2" type="ORF">BGZ95_005119</name>
</gene>
<accession>A0AAD4D3X2</accession>
<feature type="non-terminal residue" evidence="2">
    <location>
        <position position="71"/>
    </location>
</feature>
<sequence length="71" mass="7618">MARSFNTPRVYLAFLASWLCLLALITPTAALPALPYNAPNPKRDAGKTTVVAGLNNWDCKPSAAHPRAVVL</sequence>
<proteinExistence type="predicted"/>
<reference evidence="2" key="1">
    <citation type="journal article" date="2020" name="Fungal Divers.">
        <title>Resolving the Mortierellaceae phylogeny through synthesis of multi-gene phylogenetics and phylogenomics.</title>
        <authorList>
            <person name="Vandepol N."/>
            <person name="Liber J."/>
            <person name="Desiro A."/>
            <person name="Na H."/>
            <person name="Kennedy M."/>
            <person name="Barry K."/>
            <person name="Grigoriev I.V."/>
            <person name="Miller A.N."/>
            <person name="O'Donnell K."/>
            <person name="Stajich J.E."/>
            <person name="Bonito G."/>
        </authorList>
    </citation>
    <scope>NUCLEOTIDE SEQUENCE</scope>
    <source>
        <strain evidence="2">NRRL 28262</strain>
    </source>
</reference>